<dbReference type="PROSITE" id="PS00012">
    <property type="entry name" value="PHOSPHOPANTETHEINE"/>
    <property type="match status" value="1"/>
</dbReference>
<dbReference type="InterPro" id="IPR010071">
    <property type="entry name" value="AA_adenyl_dom"/>
</dbReference>
<dbReference type="SUPFAM" id="SSF52777">
    <property type="entry name" value="CoA-dependent acyltransferases"/>
    <property type="match status" value="1"/>
</dbReference>
<dbReference type="InterPro" id="IPR029058">
    <property type="entry name" value="AB_hydrolase_fold"/>
</dbReference>
<dbReference type="PANTHER" id="PTHR45527">
    <property type="entry name" value="NONRIBOSOMAL PEPTIDE SYNTHETASE"/>
    <property type="match status" value="1"/>
</dbReference>
<evidence type="ECO:0000256" key="3">
    <source>
        <dbReference type="SAM" id="MobiDB-lite"/>
    </source>
</evidence>
<evidence type="ECO:0000256" key="1">
    <source>
        <dbReference type="ARBA" id="ARBA00022450"/>
    </source>
</evidence>
<feature type="region of interest" description="Disordered" evidence="3">
    <location>
        <begin position="724"/>
        <end position="745"/>
    </location>
</feature>
<dbReference type="NCBIfam" id="TIGR01733">
    <property type="entry name" value="AA-adenyl-dom"/>
    <property type="match status" value="1"/>
</dbReference>
<dbReference type="InterPro" id="IPR009081">
    <property type="entry name" value="PP-bd_ACP"/>
</dbReference>
<dbReference type="SUPFAM" id="SSF47336">
    <property type="entry name" value="ACP-like"/>
    <property type="match status" value="1"/>
</dbReference>
<organism evidence="5 6">
    <name type="scientific">Streptomyces sp. 900129855</name>
    <dbReference type="NCBI Taxonomy" id="3155129"/>
    <lineage>
        <taxon>Bacteria</taxon>
        <taxon>Bacillati</taxon>
        <taxon>Actinomycetota</taxon>
        <taxon>Actinomycetes</taxon>
        <taxon>Kitasatosporales</taxon>
        <taxon>Streptomycetaceae</taxon>
        <taxon>Streptomyces</taxon>
    </lineage>
</organism>
<dbReference type="Gene3D" id="3.30.300.30">
    <property type="match status" value="1"/>
</dbReference>
<dbReference type="InterPro" id="IPR045851">
    <property type="entry name" value="AMP-bd_C_sf"/>
</dbReference>
<reference evidence="5 6" key="1">
    <citation type="submission" date="2024-06" db="EMBL/GenBank/DDBJ databases">
        <title>The Natural Products Discovery Center: Release of the First 8490 Sequenced Strains for Exploring Actinobacteria Biosynthetic Diversity.</title>
        <authorList>
            <person name="Kalkreuter E."/>
            <person name="Kautsar S.A."/>
            <person name="Yang D."/>
            <person name="Bader C.D."/>
            <person name="Teijaro C.N."/>
            <person name="Fluegel L."/>
            <person name="Davis C.M."/>
            <person name="Simpson J.R."/>
            <person name="Lauterbach L."/>
            <person name="Steele A.D."/>
            <person name="Gui C."/>
            <person name="Meng S."/>
            <person name="Li G."/>
            <person name="Viehrig K."/>
            <person name="Ye F."/>
            <person name="Su P."/>
            <person name="Kiefer A.F."/>
            <person name="Nichols A."/>
            <person name="Cepeda A.J."/>
            <person name="Yan W."/>
            <person name="Fan B."/>
            <person name="Jiang Y."/>
            <person name="Adhikari A."/>
            <person name="Zheng C.-J."/>
            <person name="Schuster L."/>
            <person name="Cowan T.M."/>
            <person name="Smanski M.J."/>
            <person name="Chevrette M.G."/>
            <person name="De Carvalho L.P.S."/>
            <person name="Shen B."/>
        </authorList>
    </citation>
    <scope>NUCLEOTIDE SEQUENCE [LARGE SCALE GENOMIC DNA]</scope>
    <source>
        <strain evidence="5 6">NPDC033843</strain>
    </source>
</reference>
<dbReference type="Pfam" id="PF13193">
    <property type="entry name" value="AMP-binding_C"/>
    <property type="match status" value="1"/>
</dbReference>
<dbReference type="InterPro" id="IPR000873">
    <property type="entry name" value="AMP-dep_synth/lig_dom"/>
</dbReference>
<comment type="caution">
    <text evidence="5">The sequence shown here is derived from an EMBL/GenBank/DDBJ whole genome shotgun (WGS) entry which is preliminary data.</text>
</comment>
<dbReference type="Pfam" id="PF00550">
    <property type="entry name" value="PP-binding"/>
    <property type="match status" value="1"/>
</dbReference>
<feature type="region of interest" description="Disordered" evidence="3">
    <location>
        <begin position="1"/>
        <end position="67"/>
    </location>
</feature>
<dbReference type="Proteomes" id="UP001550739">
    <property type="component" value="Unassembled WGS sequence"/>
</dbReference>
<dbReference type="Gene3D" id="3.40.50.980">
    <property type="match status" value="2"/>
</dbReference>
<dbReference type="Gene3D" id="2.30.38.10">
    <property type="entry name" value="Luciferase, Domain 3"/>
    <property type="match status" value="1"/>
</dbReference>
<feature type="domain" description="Carrier" evidence="4">
    <location>
        <begin position="745"/>
        <end position="820"/>
    </location>
</feature>
<dbReference type="EMBL" id="JBEZVE010000002">
    <property type="protein sequence ID" value="MEU3779648.1"/>
    <property type="molecule type" value="Genomic_DNA"/>
</dbReference>
<keyword evidence="6" id="KW-1185">Reference proteome</keyword>
<dbReference type="Gene3D" id="3.30.559.30">
    <property type="entry name" value="Nonribosomal peptide synthetase, condensation domain"/>
    <property type="match status" value="2"/>
</dbReference>
<dbReference type="PANTHER" id="PTHR45527:SF1">
    <property type="entry name" value="FATTY ACID SYNTHASE"/>
    <property type="match status" value="1"/>
</dbReference>
<proteinExistence type="predicted"/>
<dbReference type="InterPro" id="IPR020845">
    <property type="entry name" value="AMP-binding_CS"/>
</dbReference>
<dbReference type="SUPFAM" id="SSF56801">
    <property type="entry name" value="Acetyl-CoA synthetase-like"/>
    <property type="match status" value="1"/>
</dbReference>
<dbReference type="RefSeq" id="WP_334579788.1">
    <property type="nucleotide sequence ID" value="NZ_JBEZVE010000002.1"/>
</dbReference>
<dbReference type="InterPro" id="IPR006162">
    <property type="entry name" value="Ppantetheine_attach_site"/>
</dbReference>
<dbReference type="InterPro" id="IPR025110">
    <property type="entry name" value="AMP-bd_C"/>
</dbReference>
<protein>
    <submittedName>
        <fullName evidence="5">Amino acid adenylation domain-containing protein</fullName>
    </submittedName>
</protein>
<dbReference type="Gene3D" id="3.40.50.1820">
    <property type="entry name" value="alpha/beta hydrolase"/>
    <property type="match status" value="1"/>
</dbReference>
<dbReference type="InterPro" id="IPR020806">
    <property type="entry name" value="PKS_PP-bd"/>
</dbReference>
<dbReference type="PROSITE" id="PS50075">
    <property type="entry name" value="CARRIER"/>
    <property type="match status" value="1"/>
</dbReference>
<dbReference type="InterPro" id="IPR036736">
    <property type="entry name" value="ACP-like_sf"/>
</dbReference>
<evidence type="ECO:0000313" key="5">
    <source>
        <dbReference type="EMBL" id="MEU3779648.1"/>
    </source>
</evidence>
<evidence type="ECO:0000256" key="2">
    <source>
        <dbReference type="ARBA" id="ARBA00022553"/>
    </source>
</evidence>
<dbReference type="SMART" id="SM00823">
    <property type="entry name" value="PKS_PP"/>
    <property type="match status" value="1"/>
</dbReference>
<gene>
    <name evidence="5" type="ORF">AB0E89_03475</name>
</gene>
<feature type="compositionally biased region" description="Low complexity" evidence="3">
    <location>
        <begin position="1"/>
        <end position="36"/>
    </location>
</feature>
<dbReference type="Pfam" id="PF00501">
    <property type="entry name" value="AMP-binding"/>
    <property type="match status" value="1"/>
</dbReference>
<evidence type="ECO:0000313" key="6">
    <source>
        <dbReference type="Proteomes" id="UP001550739"/>
    </source>
</evidence>
<keyword evidence="1" id="KW-0596">Phosphopantetheine</keyword>
<accession>A0ABV2ZAU3</accession>
<evidence type="ECO:0000259" key="4">
    <source>
        <dbReference type="PROSITE" id="PS50075"/>
    </source>
</evidence>
<sequence length="833" mass="88381">MTRNASPLTSSPAPSPAPSSASSPVSPSVSASAGPRSAPPALLPTDRPRQPGTTPDRTGSARVRLDGSARTAPDDVLLAAFTALLHRWTGQPEFAFAARTPTTGAVRLTCAVTTASTLAGLARGTAAGRTPAADPAQPDEFELVLHPPDEPDDGRRTAELRYPPALFDQDTLVRLLACYRTLLADGLAAPDRPVSRLRLLPQTELHRVLVDWNATDTDLPHDVCLHTAFEARAAESPTAPALIGGDSGRRTWTYREVNEAANRLAHHLRELGVGPDRRVGICLERSWDLLVAVLGVLKAGGAYVPLDPDYPEQRLAAMMTGTSCTAVISRSGPAAGLPLPDTTPGGPVVLLDRDEALLAARPAHNPQGGAGPDDLAYVIHTSGSTGAPKPIALRHRGVMNNIADLNSRFGVDPGDRVLALSSPSFDMSVYEFLGLTAAGGTVILPDPERAKDPEHWAELLAAHRVTVWNSAPALLDLVVTHLDSVGAPPLDELRLALLGGDWIPVSLPDRTRAVAPGVRFIALGGATESSIHSTLYEVEKTDPRWTSIPYGRPMANQRTYILDDSRRPVPPGVPGELHLAGIGLARDYLGRPEQTAERFFTWSCGEVTDERLYRTGDVARYGPDGLIELLGRSDFQVKVRGLRIELGEIEAVLRAHGTVREAVVTAHPDGSGDRRLVAHVVAAAGRTVSPEAVAEHAARSLPRFMVPSTVLVLAELPLTPNGKVDRRALPAPPEPVGEPEGTYAAPVTPTERTVAEVFATVLSVSRVGADSSFFAVGGNSLQAMRAVTRLTKHFGVRVNVRLLYGGNTVSGIASEIDQRLAQSAPTTNGAPEQ</sequence>
<keyword evidence="2" id="KW-0597">Phosphoprotein</keyword>
<name>A0ABV2ZAU3_9ACTN</name>
<dbReference type="PROSITE" id="PS00455">
    <property type="entry name" value="AMP_BINDING"/>
    <property type="match status" value="1"/>
</dbReference>